<sequence>MSLSSYIKRQSRVARRSRAMSIVGLGLASIVEDPEPAIDLTSNSSVEQDSPVKSTKKNSMKAKRRLGVSDLAIPRTSALFTAVQGVDDDAHAEWRLRLSLSDDSGNSKDDTESFDFPRPPMLDLPSEESESSLSSSGSSFSGSSNSSDSLPTTPTPSPTLESYAAAEAQGQCVIRCKSIKPLTITKRAVSPVPPPVPVSVPVASTSTLPQSDVEDVMDEEDMLDDYYYASHARTYITLSPPLPPSFPRRESAIIPTMPMRASPPPPIITHSPLSSSTTITRRLATRTSRPPPRTPPSRPPPRTPLPTDAVRLSGASYDSADFGEEYVDYVAYTPLLDSRGPSPEATSSSAARLAALLSPPPHTPAAHSPSPSTPHTPATPAPYHAVAVPRDVSADEWDSGDDEFVYGAAYDEDAIFDEYAENREEYNDVPLSPLMEPEEEVAVSDVPTPAPYTGWHPRPRASQLRLAVLPILTGASGARTPSPSRTRYSHAHGDSESSWVTSHSPTPSLSSPSAPSSLPFASAQEREPEPATPEPQTPALRSRWSSSTLSSVPSVRSPHAAASPRTFGFARRYFPRVKASTSPSTSASSSRVGAKEKGKPRPMGAASVFPSTPSPKPSPAKPKGKGIGGKKGLTAANVRRVLPPSLLLPPSLSMSNAIRDHAAYTPYMAKAGDDTWIGTRPSAPSVLACTSPDVFASYSGSASSPYTPSPGFSGQRGSKRWSYASAPGDGGEEADDEGRRKPIPVEMFLR</sequence>
<comment type="caution">
    <text evidence="2">The sequence shown here is derived from an EMBL/GenBank/DDBJ whole genome shotgun (WGS) entry which is preliminary data.</text>
</comment>
<feature type="compositionally biased region" description="Polar residues" evidence="1">
    <location>
        <begin position="698"/>
        <end position="716"/>
    </location>
</feature>
<feature type="compositionally biased region" description="Basic residues" evidence="1">
    <location>
        <begin position="54"/>
        <end position="64"/>
    </location>
</feature>
<feature type="compositionally biased region" description="Low complexity" evidence="1">
    <location>
        <begin position="131"/>
        <end position="160"/>
    </location>
</feature>
<protein>
    <submittedName>
        <fullName evidence="2">Uncharacterized protein</fullName>
    </submittedName>
</protein>
<feature type="region of interest" description="Disordered" evidence="1">
    <location>
        <begin position="357"/>
        <end position="379"/>
    </location>
</feature>
<proteinExistence type="predicted"/>
<organism evidence="2 3">
    <name type="scientific">Mycena alexandri</name>
    <dbReference type="NCBI Taxonomy" id="1745969"/>
    <lineage>
        <taxon>Eukaryota</taxon>
        <taxon>Fungi</taxon>
        <taxon>Dikarya</taxon>
        <taxon>Basidiomycota</taxon>
        <taxon>Agaricomycotina</taxon>
        <taxon>Agaricomycetes</taxon>
        <taxon>Agaricomycetidae</taxon>
        <taxon>Agaricales</taxon>
        <taxon>Marasmiineae</taxon>
        <taxon>Mycenaceae</taxon>
        <taxon>Mycena</taxon>
    </lineage>
</organism>
<dbReference type="EMBL" id="JARJCM010000056">
    <property type="protein sequence ID" value="KAJ7034613.1"/>
    <property type="molecule type" value="Genomic_DNA"/>
</dbReference>
<evidence type="ECO:0000256" key="1">
    <source>
        <dbReference type="SAM" id="MobiDB-lite"/>
    </source>
</evidence>
<evidence type="ECO:0000313" key="2">
    <source>
        <dbReference type="EMBL" id="KAJ7034613.1"/>
    </source>
</evidence>
<accession>A0AAD6X0R7</accession>
<feature type="region of interest" description="Disordered" evidence="1">
    <location>
        <begin position="265"/>
        <end position="310"/>
    </location>
</feature>
<feature type="region of interest" description="Disordered" evidence="1">
    <location>
        <begin position="34"/>
        <end position="64"/>
    </location>
</feature>
<dbReference type="Proteomes" id="UP001218188">
    <property type="component" value="Unassembled WGS sequence"/>
</dbReference>
<feature type="non-terminal residue" evidence="2">
    <location>
        <position position="1"/>
    </location>
</feature>
<name>A0AAD6X0R7_9AGAR</name>
<evidence type="ECO:0000313" key="3">
    <source>
        <dbReference type="Proteomes" id="UP001218188"/>
    </source>
</evidence>
<gene>
    <name evidence="2" type="ORF">C8F04DRAFT_1101575</name>
</gene>
<keyword evidence="3" id="KW-1185">Reference proteome</keyword>
<feature type="compositionally biased region" description="Low complexity" evidence="1">
    <location>
        <begin position="537"/>
        <end position="558"/>
    </location>
</feature>
<dbReference type="AlphaFoldDB" id="A0AAD6X0R7"/>
<feature type="region of interest" description="Disordered" evidence="1">
    <location>
        <begin position="475"/>
        <end position="563"/>
    </location>
</feature>
<feature type="compositionally biased region" description="Low complexity" evidence="1">
    <location>
        <begin position="501"/>
        <end position="523"/>
    </location>
</feature>
<feature type="compositionally biased region" description="Polar residues" evidence="1">
    <location>
        <begin position="40"/>
        <end position="53"/>
    </location>
</feature>
<feature type="region of interest" description="Disordered" evidence="1">
    <location>
        <begin position="578"/>
        <end position="636"/>
    </location>
</feature>
<reference evidence="2" key="1">
    <citation type="submission" date="2023-03" db="EMBL/GenBank/DDBJ databases">
        <title>Massive genome expansion in bonnet fungi (Mycena s.s.) driven by repeated elements and novel gene families across ecological guilds.</title>
        <authorList>
            <consortium name="Lawrence Berkeley National Laboratory"/>
            <person name="Harder C.B."/>
            <person name="Miyauchi S."/>
            <person name="Viragh M."/>
            <person name="Kuo A."/>
            <person name="Thoen E."/>
            <person name="Andreopoulos B."/>
            <person name="Lu D."/>
            <person name="Skrede I."/>
            <person name="Drula E."/>
            <person name="Henrissat B."/>
            <person name="Morin E."/>
            <person name="Kohler A."/>
            <person name="Barry K."/>
            <person name="LaButti K."/>
            <person name="Morin E."/>
            <person name="Salamov A."/>
            <person name="Lipzen A."/>
            <person name="Mereny Z."/>
            <person name="Hegedus B."/>
            <person name="Baldrian P."/>
            <person name="Stursova M."/>
            <person name="Weitz H."/>
            <person name="Taylor A."/>
            <person name="Grigoriev I.V."/>
            <person name="Nagy L.G."/>
            <person name="Martin F."/>
            <person name="Kauserud H."/>
        </authorList>
    </citation>
    <scope>NUCLEOTIDE SEQUENCE</scope>
    <source>
        <strain evidence="2">CBHHK200</strain>
    </source>
</reference>
<feature type="region of interest" description="Disordered" evidence="1">
    <location>
        <begin position="101"/>
        <end position="160"/>
    </location>
</feature>
<feature type="compositionally biased region" description="Pro residues" evidence="1">
    <location>
        <begin position="289"/>
        <end position="304"/>
    </location>
</feature>
<feature type="region of interest" description="Disordered" evidence="1">
    <location>
        <begin position="698"/>
        <end position="750"/>
    </location>
</feature>
<feature type="compositionally biased region" description="Low complexity" evidence="1">
    <location>
        <begin position="579"/>
        <end position="590"/>
    </location>
</feature>